<organism evidence="3 4">
    <name type="scientific">Verruconis gallopava</name>
    <dbReference type="NCBI Taxonomy" id="253628"/>
    <lineage>
        <taxon>Eukaryota</taxon>
        <taxon>Fungi</taxon>
        <taxon>Dikarya</taxon>
        <taxon>Ascomycota</taxon>
        <taxon>Pezizomycotina</taxon>
        <taxon>Dothideomycetes</taxon>
        <taxon>Pleosporomycetidae</taxon>
        <taxon>Venturiales</taxon>
        <taxon>Sympoventuriaceae</taxon>
        <taxon>Verruconis</taxon>
    </lineage>
</organism>
<feature type="compositionally biased region" description="Pro residues" evidence="2">
    <location>
        <begin position="1"/>
        <end position="12"/>
    </location>
</feature>
<dbReference type="AlphaFoldDB" id="A0A0D2A464"/>
<accession>A0A0D2A464</accession>
<dbReference type="Gene3D" id="3.40.50.1820">
    <property type="entry name" value="alpha/beta hydrolase"/>
    <property type="match status" value="1"/>
</dbReference>
<dbReference type="PANTHER" id="PTHR47842:SF3">
    <property type="entry name" value="DUF676 DOMAIN-CONTAINING PROTEIN"/>
    <property type="match status" value="1"/>
</dbReference>
<dbReference type="RefSeq" id="XP_016211129.1">
    <property type="nucleotide sequence ID" value="XM_016361053.1"/>
</dbReference>
<dbReference type="HOGENOM" id="CLU_008869_0_0_1"/>
<dbReference type="OrthoDB" id="3248508at2759"/>
<feature type="coiled-coil region" evidence="1">
    <location>
        <begin position="483"/>
        <end position="517"/>
    </location>
</feature>
<feature type="region of interest" description="Disordered" evidence="2">
    <location>
        <begin position="1"/>
        <end position="48"/>
    </location>
</feature>
<gene>
    <name evidence="3" type="ORF">PV09_07299</name>
</gene>
<dbReference type="SUPFAM" id="SSF53474">
    <property type="entry name" value="alpha/beta-Hydrolases"/>
    <property type="match status" value="1"/>
</dbReference>
<dbReference type="STRING" id="253628.A0A0D2A464"/>
<feature type="region of interest" description="Disordered" evidence="2">
    <location>
        <begin position="548"/>
        <end position="569"/>
    </location>
</feature>
<evidence type="ECO:0000256" key="2">
    <source>
        <dbReference type="SAM" id="MobiDB-lite"/>
    </source>
</evidence>
<evidence type="ECO:0000313" key="3">
    <source>
        <dbReference type="EMBL" id="KIW01260.1"/>
    </source>
</evidence>
<feature type="region of interest" description="Disordered" evidence="2">
    <location>
        <begin position="210"/>
        <end position="239"/>
    </location>
</feature>
<protein>
    <recommendedName>
        <fullName evidence="5">DUF676 domain-containing protein</fullName>
    </recommendedName>
</protein>
<dbReference type="VEuPathDB" id="FungiDB:PV09_07299"/>
<keyword evidence="4" id="KW-1185">Reference proteome</keyword>
<dbReference type="Proteomes" id="UP000053259">
    <property type="component" value="Unassembled WGS sequence"/>
</dbReference>
<reference evidence="3 4" key="1">
    <citation type="submission" date="2015-01" db="EMBL/GenBank/DDBJ databases">
        <title>The Genome Sequence of Ochroconis gallopava CBS43764.</title>
        <authorList>
            <consortium name="The Broad Institute Genomics Platform"/>
            <person name="Cuomo C."/>
            <person name="de Hoog S."/>
            <person name="Gorbushina A."/>
            <person name="Stielow B."/>
            <person name="Teixiera M."/>
            <person name="Abouelleil A."/>
            <person name="Chapman S.B."/>
            <person name="Priest M."/>
            <person name="Young S.K."/>
            <person name="Wortman J."/>
            <person name="Nusbaum C."/>
            <person name="Birren B."/>
        </authorList>
    </citation>
    <scope>NUCLEOTIDE SEQUENCE [LARGE SCALE GENOMIC DNA]</scope>
    <source>
        <strain evidence="3 4">CBS 43764</strain>
    </source>
</reference>
<keyword evidence="1" id="KW-0175">Coiled coil</keyword>
<dbReference type="GeneID" id="27315272"/>
<proteinExistence type="predicted"/>
<dbReference type="EMBL" id="KN847556">
    <property type="protein sequence ID" value="KIW01260.1"/>
    <property type="molecule type" value="Genomic_DNA"/>
</dbReference>
<feature type="region of interest" description="Disordered" evidence="2">
    <location>
        <begin position="330"/>
        <end position="359"/>
    </location>
</feature>
<name>A0A0D2A464_9PEZI</name>
<dbReference type="PANTHER" id="PTHR47842">
    <property type="entry name" value="EXPRESSED PROTEIN"/>
    <property type="match status" value="1"/>
</dbReference>
<sequence>MASTPGVPPLPPRHPRTTTSQSGNYSSSALLPSSDDPRRSSTQSLLPQEPYTVEKRTLLLIYIHGFMGTETSFRSFPAHVHNLVTITLADSHVVHTKIYPRYRSRRTIEQVAEDFSKWLSPHESADTDVILLSHSMGGLVATEVELLPADTITAGHTFRHRIIGNINFDVPYLGMHPGVVGTGLGSVFQTAPQPTEPLHDADGSTLSTVSSITADSLSTESSNRPSLQDTLFSPPTDPNFNPKFANDVILPVRRGWQNAVHFVNKHSDNLRKATKQLVKSHMEFGGAMADYSALRSRYTKIRALEDEDVTVRKRLAGQSEDPPRLRFVNYYTASTGRKKREKSRSRSRSRSRSPCDPHLCSITPLGQSLHSSSLSTQSVNSQSLSLSQCISVEEHVGSSDIYKGGLDLRSPVGEATTAAAFNSGHQESFEIDSSTTSVHVQMPNLPPLPPPPIEPMLVDLTPYPDEEARKIICKENDRQLRAYRQALADREEAIRDRKELEDKLRRLAIAKHKEERTKACQDSPALDQEMALAIKKSNSTEGELLQTERLKGGTAETESLRESGPSTCDSNQMSLDHLAMIPTEEKQKLPAVQKAGGEVKKDRKFCILPKKINGERDPLWVRVCMDGHDEVSAHTGLFFLSDTYEKLVGDVVARIEEWVRDDMTRRMIDEFKR</sequence>
<evidence type="ECO:0000313" key="4">
    <source>
        <dbReference type="Proteomes" id="UP000053259"/>
    </source>
</evidence>
<feature type="compositionally biased region" description="Polar residues" evidence="2">
    <location>
        <begin position="210"/>
        <end position="233"/>
    </location>
</feature>
<dbReference type="InParanoid" id="A0A0D2A464"/>
<evidence type="ECO:0008006" key="5">
    <source>
        <dbReference type="Google" id="ProtNLM"/>
    </source>
</evidence>
<feature type="compositionally biased region" description="Basic residues" evidence="2">
    <location>
        <begin position="336"/>
        <end position="351"/>
    </location>
</feature>
<dbReference type="InterPro" id="IPR029058">
    <property type="entry name" value="AB_hydrolase_fold"/>
</dbReference>
<evidence type="ECO:0000256" key="1">
    <source>
        <dbReference type="SAM" id="Coils"/>
    </source>
</evidence>